<comment type="caution">
    <text evidence="1">The sequence shown here is derived from an EMBL/GenBank/DDBJ whole genome shotgun (WGS) entry which is preliminary data.</text>
</comment>
<accession>A0A5B7J147</accession>
<evidence type="ECO:0000313" key="2">
    <source>
        <dbReference type="Proteomes" id="UP000324222"/>
    </source>
</evidence>
<sequence length="37" mass="4466">MKQRFKQEILMTLRLNWITIGMETGQHKHSSFPVKHN</sequence>
<organism evidence="1 2">
    <name type="scientific">Portunus trituberculatus</name>
    <name type="common">Swimming crab</name>
    <name type="synonym">Neptunus trituberculatus</name>
    <dbReference type="NCBI Taxonomy" id="210409"/>
    <lineage>
        <taxon>Eukaryota</taxon>
        <taxon>Metazoa</taxon>
        <taxon>Ecdysozoa</taxon>
        <taxon>Arthropoda</taxon>
        <taxon>Crustacea</taxon>
        <taxon>Multicrustacea</taxon>
        <taxon>Malacostraca</taxon>
        <taxon>Eumalacostraca</taxon>
        <taxon>Eucarida</taxon>
        <taxon>Decapoda</taxon>
        <taxon>Pleocyemata</taxon>
        <taxon>Brachyura</taxon>
        <taxon>Eubrachyura</taxon>
        <taxon>Portunoidea</taxon>
        <taxon>Portunidae</taxon>
        <taxon>Portuninae</taxon>
        <taxon>Portunus</taxon>
    </lineage>
</organism>
<dbReference type="Proteomes" id="UP000324222">
    <property type="component" value="Unassembled WGS sequence"/>
</dbReference>
<keyword evidence="2" id="KW-1185">Reference proteome</keyword>
<dbReference type="AlphaFoldDB" id="A0A5B7J147"/>
<name>A0A5B7J147_PORTR</name>
<proteinExistence type="predicted"/>
<dbReference type="EMBL" id="VSRR010075210">
    <property type="protein sequence ID" value="MPC87666.1"/>
    <property type="molecule type" value="Genomic_DNA"/>
</dbReference>
<protein>
    <submittedName>
        <fullName evidence="1">Uncharacterized protein</fullName>
    </submittedName>
</protein>
<reference evidence="1 2" key="1">
    <citation type="submission" date="2019-05" db="EMBL/GenBank/DDBJ databases">
        <title>Another draft genome of Portunus trituberculatus and its Hox gene families provides insights of decapod evolution.</title>
        <authorList>
            <person name="Jeong J.-H."/>
            <person name="Song I."/>
            <person name="Kim S."/>
            <person name="Choi T."/>
            <person name="Kim D."/>
            <person name="Ryu S."/>
            <person name="Kim W."/>
        </authorList>
    </citation>
    <scope>NUCLEOTIDE SEQUENCE [LARGE SCALE GENOMIC DNA]</scope>
    <source>
        <tissue evidence="1">Muscle</tissue>
    </source>
</reference>
<evidence type="ECO:0000313" key="1">
    <source>
        <dbReference type="EMBL" id="MPC87666.1"/>
    </source>
</evidence>
<gene>
    <name evidence="1" type="ORF">E2C01_082538</name>
</gene>